<dbReference type="Proteomes" id="UP000290289">
    <property type="component" value="Chromosome 16"/>
</dbReference>
<comment type="caution">
    <text evidence="1">The sequence shown here is derived from an EMBL/GenBank/DDBJ whole genome shotgun (WGS) entry which is preliminary data.</text>
</comment>
<evidence type="ECO:0000313" key="1">
    <source>
        <dbReference type="EMBL" id="RXH69820.1"/>
    </source>
</evidence>
<reference evidence="1 2" key="1">
    <citation type="submission" date="2018-10" db="EMBL/GenBank/DDBJ databases">
        <title>A high-quality apple genome assembly.</title>
        <authorList>
            <person name="Hu J."/>
        </authorList>
    </citation>
    <scope>NUCLEOTIDE SEQUENCE [LARGE SCALE GENOMIC DNA]</scope>
    <source>
        <strain evidence="2">cv. HFTH1</strain>
        <tissue evidence="1">Young leaf</tissue>
    </source>
</reference>
<proteinExistence type="predicted"/>
<organism evidence="1 2">
    <name type="scientific">Malus domestica</name>
    <name type="common">Apple</name>
    <name type="synonym">Pyrus malus</name>
    <dbReference type="NCBI Taxonomy" id="3750"/>
    <lineage>
        <taxon>Eukaryota</taxon>
        <taxon>Viridiplantae</taxon>
        <taxon>Streptophyta</taxon>
        <taxon>Embryophyta</taxon>
        <taxon>Tracheophyta</taxon>
        <taxon>Spermatophyta</taxon>
        <taxon>Magnoliopsida</taxon>
        <taxon>eudicotyledons</taxon>
        <taxon>Gunneridae</taxon>
        <taxon>Pentapetalae</taxon>
        <taxon>rosids</taxon>
        <taxon>fabids</taxon>
        <taxon>Rosales</taxon>
        <taxon>Rosaceae</taxon>
        <taxon>Amygdaloideae</taxon>
        <taxon>Maleae</taxon>
        <taxon>Malus</taxon>
    </lineage>
</organism>
<evidence type="ECO:0000313" key="2">
    <source>
        <dbReference type="Proteomes" id="UP000290289"/>
    </source>
</evidence>
<gene>
    <name evidence="1" type="ORF">DVH24_007076</name>
</gene>
<name>A0A498HGG7_MALDO</name>
<accession>A0A498HGG7</accession>
<protein>
    <submittedName>
        <fullName evidence="1">Uncharacterized protein</fullName>
    </submittedName>
</protein>
<dbReference type="AlphaFoldDB" id="A0A498HGG7"/>
<keyword evidence="2" id="KW-1185">Reference proteome</keyword>
<dbReference type="EMBL" id="RDQH01000342">
    <property type="protein sequence ID" value="RXH69820.1"/>
    <property type="molecule type" value="Genomic_DNA"/>
</dbReference>
<sequence>MIRVRDSGCSAYTSFVNLDPGLPVDRLPESGVELQWASPKEPECGMRADCEGKSTCRSNLAVGVLVIDEQVDIEDEDDDAENNGDDDKREVEISHCCGIVSATLDSNRIGEIEKGNQKLGLGM</sequence>